<dbReference type="AlphaFoldDB" id="A0A6J7GQ60"/>
<dbReference type="SUPFAM" id="SSF88723">
    <property type="entry name" value="PIN domain-like"/>
    <property type="match status" value="1"/>
</dbReference>
<evidence type="ECO:0000313" key="1">
    <source>
        <dbReference type="EMBL" id="CAB4909096.1"/>
    </source>
</evidence>
<organism evidence="1">
    <name type="scientific">freshwater metagenome</name>
    <dbReference type="NCBI Taxonomy" id="449393"/>
    <lineage>
        <taxon>unclassified sequences</taxon>
        <taxon>metagenomes</taxon>
        <taxon>ecological metagenomes</taxon>
    </lineage>
</organism>
<dbReference type="EMBL" id="CAFBMR010000016">
    <property type="protein sequence ID" value="CAB4909096.1"/>
    <property type="molecule type" value="Genomic_DNA"/>
</dbReference>
<sequence length="89" mass="9580">MASGLAVGLRKQRVSDAKVTTFLAAIGEFDIRADGAVPSVSRLLEFSRATMLSPYDAAYVVLAHEQQVPLASIDKRMREVAQSFGVALI</sequence>
<name>A0A6J7GQ60_9ZZZZ</name>
<proteinExistence type="predicted"/>
<dbReference type="InterPro" id="IPR029060">
    <property type="entry name" value="PIN-like_dom_sf"/>
</dbReference>
<protein>
    <submittedName>
        <fullName evidence="1">Unannotated protein</fullName>
    </submittedName>
</protein>
<accession>A0A6J7GQ60</accession>
<gene>
    <name evidence="1" type="ORF">UFOPK3610_00658</name>
</gene>
<dbReference type="InterPro" id="IPR044153">
    <property type="entry name" value="PIN_Pae0151-like"/>
</dbReference>
<dbReference type="Gene3D" id="3.40.50.1010">
    <property type="entry name" value="5'-nuclease"/>
    <property type="match status" value="1"/>
</dbReference>
<dbReference type="CDD" id="cd09873">
    <property type="entry name" value="PIN_Pae0151-like"/>
    <property type="match status" value="1"/>
</dbReference>
<reference evidence="1" key="1">
    <citation type="submission" date="2020-05" db="EMBL/GenBank/DDBJ databases">
        <authorList>
            <person name="Chiriac C."/>
            <person name="Salcher M."/>
            <person name="Ghai R."/>
            <person name="Kavagutti S V."/>
        </authorList>
    </citation>
    <scope>NUCLEOTIDE SEQUENCE</scope>
</reference>